<evidence type="ECO:0000256" key="5">
    <source>
        <dbReference type="RuleBase" id="RU362028"/>
    </source>
</evidence>
<comment type="catalytic activity">
    <reaction evidence="5">
        <text>a uridine in RNA = a pseudouridine in RNA</text>
        <dbReference type="Rhea" id="RHEA:48348"/>
        <dbReference type="Rhea" id="RHEA-COMP:12068"/>
        <dbReference type="Rhea" id="RHEA-COMP:12069"/>
        <dbReference type="ChEBI" id="CHEBI:65314"/>
        <dbReference type="ChEBI" id="CHEBI:65315"/>
    </reaction>
</comment>
<dbReference type="CDD" id="cd00165">
    <property type="entry name" value="S4"/>
    <property type="match status" value="1"/>
</dbReference>
<dbReference type="KEGG" id="ftj:FTUN_8126"/>
<dbReference type="NCBIfam" id="TIGR00005">
    <property type="entry name" value="rluA_subfam"/>
    <property type="match status" value="1"/>
</dbReference>
<dbReference type="CDD" id="cd02869">
    <property type="entry name" value="PseudoU_synth_RluA_like"/>
    <property type="match status" value="1"/>
</dbReference>
<dbReference type="Pfam" id="PF00849">
    <property type="entry name" value="PseudoU_synth_2"/>
    <property type="match status" value="1"/>
</dbReference>
<dbReference type="InterPro" id="IPR020103">
    <property type="entry name" value="PsdUridine_synth_cat_dom_sf"/>
</dbReference>
<evidence type="ECO:0000256" key="3">
    <source>
        <dbReference type="PIRSR" id="PIRSR606225-1"/>
    </source>
</evidence>
<dbReference type="GO" id="GO:0003723">
    <property type="term" value="F:RNA binding"/>
    <property type="evidence" value="ECO:0007669"/>
    <property type="project" value="UniProtKB-KW"/>
</dbReference>
<name>A0A6M5Z334_9BACT</name>
<evidence type="ECO:0000259" key="6">
    <source>
        <dbReference type="SMART" id="SM00363"/>
    </source>
</evidence>
<dbReference type="AlphaFoldDB" id="A0A6M5Z334"/>
<dbReference type="PANTHER" id="PTHR21600">
    <property type="entry name" value="MITOCHONDRIAL RNA PSEUDOURIDINE SYNTHASE"/>
    <property type="match status" value="1"/>
</dbReference>
<evidence type="ECO:0000313" key="7">
    <source>
        <dbReference type="EMBL" id="QJX00496.1"/>
    </source>
</evidence>
<dbReference type="InterPro" id="IPR050188">
    <property type="entry name" value="RluA_PseudoU_synthase"/>
</dbReference>
<evidence type="ECO:0000256" key="2">
    <source>
        <dbReference type="ARBA" id="ARBA00023235"/>
    </source>
</evidence>
<proteinExistence type="inferred from homology"/>
<dbReference type="InterPro" id="IPR006145">
    <property type="entry name" value="PsdUridine_synth_RsuA/RluA"/>
</dbReference>
<gene>
    <name evidence="7" type="ORF">FTUN_8126</name>
</gene>
<dbReference type="SUPFAM" id="SSF55174">
    <property type="entry name" value="Alpha-L RNA-binding motif"/>
    <property type="match status" value="1"/>
</dbReference>
<protein>
    <recommendedName>
        <fullName evidence="5">Pseudouridine synthase</fullName>
        <ecNumber evidence="5">5.4.99.-</ecNumber>
    </recommendedName>
</protein>
<evidence type="ECO:0000256" key="1">
    <source>
        <dbReference type="ARBA" id="ARBA00010876"/>
    </source>
</evidence>
<dbReference type="Proteomes" id="UP000503447">
    <property type="component" value="Chromosome"/>
</dbReference>
<keyword evidence="2 5" id="KW-0413">Isomerase</keyword>
<accession>A0A6M5Z334</accession>
<dbReference type="RefSeq" id="WP_171475230.1">
    <property type="nucleotide sequence ID" value="NZ_CP053452.2"/>
</dbReference>
<evidence type="ECO:0000313" key="8">
    <source>
        <dbReference type="Proteomes" id="UP000503447"/>
    </source>
</evidence>
<dbReference type="EMBL" id="CP053452">
    <property type="protein sequence ID" value="QJX00496.1"/>
    <property type="molecule type" value="Genomic_DNA"/>
</dbReference>
<feature type="domain" description="RNA-binding S4" evidence="6">
    <location>
        <begin position="37"/>
        <end position="103"/>
    </location>
</feature>
<evidence type="ECO:0000256" key="4">
    <source>
        <dbReference type="PROSITE-ProRule" id="PRU00182"/>
    </source>
</evidence>
<dbReference type="SUPFAM" id="SSF55120">
    <property type="entry name" value="Pseudouridine synthase"/>
    <property type="match status" value="1"/>
</dbReference>
<keyword evidence="4" id="KW-0694">RNA-binding</keyword>
<dbReference type="PROSITE" id="PS01129">
    <property type="entry name" value="PSI_RLU"/>
    <property type="match status" value="1"/>
</dbReference>
<dbReference type="PANTHER" id="PTHR21600:SF44">
    <property type="entry name" value="RIBOSOMAL LARGE SUBUNIT PSEUDOURIDINE SYNTHASE D"/>
    <property type="match status" value="1"/>
</dbReference>
<dbReference type="InterPro" id="IPR036986">
    <property type="entry name" value="S4_RNA-bd_sf"/>
</dbReference>
<keyword evidence="8" id="KW-1185">Reference proteome</keyword>
<feature type="active site" evidence="3">
    <location>
        <position position="163"/>
    </location>
</feature>
<dbReference type="GO" id="GO:0000455">
    <property type="term" value="P:enzyme-directed rRNA pseudouridine synthesis"/>
    <property type="evidence" value="ECO:0007669"/>
    <property type="project" value="UniProtKB-ARBA"/>
</dbReference>
<comment type="function">
    <text evidence="5">Responsible for synthesis of pseudouridine from uracil.</text>
</comment>
<sequence length="349" mass="39405">MSDELEDELALEPAPVVPSVRLREPLELLVMIKSEGMRLDQYVLLHLGADFSRSEVQRAIEAGGVSVNGKTASKPSYKVRKNDRLRIEMPAPTHDIPVPEDIPLDVLYHDDWLAVINKPPDMVVHPAKGNWSGTLVNALQWHFREHLSTGNGHLRAGIVHRLDKDTSGVILVAKDDRTHRDLAMQFESRKVFKEYVALAAGTLDRDSDYIEGALKMHPHDRLRMIVSTDADAKPALSYYEVLERFRGFALVKVQPRTGRTHQIRVHLQHAGCPVLADKLYGGRSQVKLSELAPDVPPDADEVLIARQALHAFRLRFKHPRTDQWIEAEAPLPADMRRVLEALRAHRPAR</sequence>
<dbReference type="SMART" id="SM00363">
    <property type="entry name" value="S4"/>
    <property type="match status" value="1"/>
</dbReference>
<reference evidence="8" key="1">
    <citation type="submission" date="2020-05" db="EMBL/GenBank/DDBJ databases">
        <title>Frigoriglobus tundricola gen. nov., sp. nov., a psychrotolerant cellulolytic planctomycete of the family Gemmataceae with two divergent copies of 16S rRNA gene.</title>
        <authorList>
            <person name="Kulichevskaya I.S."/>
            <person name="Ivanova A.A."/>
            <person name="Naumoff D.G."/>
            <person name="Beletsky A.V."/>
            <person name="Rijpstra W.I.C."/>
            <person name="Sinninghe Damste J.S."/>
            <person name="Mardanov A.V."/>
            <person name="Ravin N.V."/>
            <person name="Dedysh S.N."/>
        </authorList>
    </citation>
    <scope>NUCLEOTIDE SEQUENCE [LARGE SCALE GENOMIC DNA]</scope>
    <source>
        <strain evidence="8">PL17</strain>
    </source>
</reference>
<dbReference type="PROSITE" id="PS50889">
    <property type="entry name" value="S4"/>
    <property type="match status" value="1"/>
</dbReference>
<dbReference type="EC" id="5.4.99.-" evidence="5"/>
<dbReference type="Pfam" id="PF01479">
    <property type="entry name" value="S4"/>
    <property type="match status" value="1"/>
</dbReference>
<dbReference type="InterPro" id="IPR006224">
    <property type="entry name" value="PsdUridine_synth_RluA-like_CS"/>
</dbReference>
<organism evidence="7 8">
    <name type="scientific">Frigoriglobus tundricola</name>
    <dbReference type="NCBI Taxonomy" id="2774151"/>
    <lineage>
        <taxon>Bacteria</taxon>
        <taxon>Pseudomonadati</taxon>
        <taxon>Planctomycetota</taxon>
        <taxon>Planctomycetia</taxon>
        <taxon>Gemmatales</taxon>
        <taxon>Gemmataceae</taxon>
        <taxon>Frigoriglobus</taxon>
    </lineage>
</organism>
<comment type="similarity">
    <text evidence="1 5">Belongs to the pseudouridine synthase RluA family.</text>
</comment>
<dbReference type="Gene3D" id="3.30.2350.10">
    <property type="entry name" value="Pseudouridine synthase"/>
    <property type="match status" value="1"/>
</dbReference>
<dbReference type="GO" id="GO:0120159">
    <property type="term" value="F:rRNA pseudouridine synthase activity"/>
    <property type="evidence" value="ECO:0007669"/>
    <property type="project" value="UniProtKB-ARBA"/>
</dbReference>
<dbReference type="Gene3D" id="3.10.290.10">
    <property type="entry name" value="RNA-binding S4 domain"/>
    <property type="match status" value="1"/>
</dbReference>
<dbReference type="InterPro" id="IPR006225">
    <property type="entry name" value="PsdUridine_synth_RluC/D"/>
</dbReference>
<dbReference type="InterPro" id="IPR002942">
    <property type="entry name" value="S4_RNA-bd"/>
</dbReference>